<protein>
    <submittedName>
        <fullName evidence="1">MoaD family protein</fullName>
    </submittedName>
</protein>
<evidence type="ECO:0000313" key="1">
    <source>
        <dbReference type="EMBL" id="HHM44380.1"/>
    </source>
</evidence>
<dbReference type="Gene3D" id="3.10.20.30">
    <property type="match status" value="1"/>
</dbReference>
<dbReference type="InterPro" id="IPR010038">
    <property type="entry name" value="MoaD_arc-typ"/>
</dbReference>
<dbReference type="InterPro" id="IPR003749">
    <property type="entry name" value="ThiS/MoaD-like"/>
</dbReference>
<dbReference type="InterPro" id="IPR016155">
    <property type="entry name" value="Mopterin_synth/thiamin_S_b"/>
</dbReference>
<proteinExistence type="predicted"/>
<gene>
    <name evidence="1" type="ORF">ENM31_03675</name>
</gene>
<dbReference type="NCBIfam" id="TIGR01687">
    <property type="entry name" value="moaD_arch"/>
    <property type="match status" value="1"/>
</dbReference>
<name>A0A7J3VTG9_CALS0</name>
<dbReference type="Pfam" id="PF02597">
    <property type="entry name" value="ThiS"/>
    <property type="match status" value="1"/>
</dbReference>
<dbReference type="AlphaFoldDB" id="A0A7J3VTG9"/>
<sequence length="99" mass="11085">MDRGSMRISTKYFAFIRERLGRGSEVFEMDESSTVEDFIQLVRQLYGDKLKEAFEGSSLRPGYALAVNGETLDRLLWKTTPLKEGDVVVILPPIAGGIT</sequence>
<accession>A0A7J3VTG9</accession>
<organism evidence="1">
    <name type="scientific">Caldiarchaeum subterraneum</name>
    <dbReference type="NCBI Taxonomy" id="311458"/>
    <lineage>
        <taxon>Archaea</taxon>
        <taxon>Nitrososphaerota</taxon>
        <taxon>Candidatus Caldarchaeales</taxon>
        <taxon>Candidatus Caldarchaeaceae</taxon>
        <taxon>Candidatus Caldarchaeum</taxon>
    </lineage>
</organism>
<dbReference type="SUPFAM" id="SSF54285">
    <property type="entry name" value="MoaD/ThiS"/>
    <property type="match status" value="1"/>
</dbReference>
<reference evidence="1" key="1">
    <citation type="journal article" date="2020" name="mSystems">
        <title>Genome- and Community-Level Interaction Insights into Carbon Utilization and Element Cycling Functions of Hydrothermarchaeota in Hydrothermal Sediment.</title>
        <authorList>
            <person name="Zhou Z."/>
            <person name="Liu Y."/>
            <person name="Xu W."/>
            <person name="Pan J."/>
            <person name="Luo Z.H."/>
            <person name="Li M."/>
        </authorList>
    </citation>
    <scope>NUCLEOTIDE SEQUENCE [LARGE SCALE GENOMIC DNA]</scope>
    <source>
        <strain evidence="1">SpSt-1074</strain>
    </source>
</reference>
<dbReference type="EMBL" id="DRXH01000125">
    <property type="protein sequence ID" value="HHM44380.1"/>
    <property type="molecule type" value="Genomic_DNA"/>
</dbReference>
<comment type="caution">
    <text evidence="1">The sequence shown here is derived from an EMBL/GenBank/DDBJ whole genome shotgun (WGS) entry which is preliminary data.</text>
</comment>
<dbReference type="CDD" id="cd17040">
    <property type="entry name" value="Ubl_MoaD_like"/>
    <property type="match status" value="1"/>
</dbReference>
<dbReference type="InterPro" id="IPR012675">
    <property type="entry name" value="Beta-grasp_dom_sf"/>
</dbReference>